<dbReference type="eggNOG" id="arCOG09405">
    <property type="taxonomic scope" value="Archaea"/>
</dbReference>
<dbReference type="InterPro" id="IPR036366">
    <property type="entry name" value="PGBDSf"/>
</dbReference>
<dbReference type="Proteomes" id="UP000009231">
    <property type="component" value="Chromosome"/>
</dbReference>
<dbReference type="InterPro" id="IPR036365">
    <property type="entry name" value="PGBD-like_sf"/>
</dbReference>
<accession>F6D5P7</accession>
<dbReference type="GeneID" id="10668717"/>
<proteinExistence type="predicted"/>
<evidence type="ECO:0000313" key="3">
    <source>
        <dbReference type="EMBL" id="AEG18229.1"/>
    </source>
</evidence>
<feature type="compositionally biased region" description="Low complexity" evidence="1">
    <location>
        <begin position="130"/>
        <end position="172"/>
    </location>
</feature>
<protein>
    <submittedName>
        <fullName evidence="3">Peptidoglycan-binding domain 1 protein</fullName>
    </submittedName>
</protein>
<evidence type="ECO:0000259" key="2">
    <source>
        <dbReference type="Pfam" id="PF01471"/>
    </source>
</evidence>
<dbReference type="AlphaFoldDB" id="F6D5P7"/>
<dbReference type="RefSeq" id="WP_013825730.1">
    <property type="nucleotide sequence ID" value="NC_015574.1"/>
</dbReference>
<dbReference type="STRING" id="868131.MSWAN_1212"/>
<dbReference type="SUPFAM" id="SSF47090">
    <property type="entry name" value="PGBD-like"/>
    <property type="match status" value="1"/>
</dbReference>
<dbReference type="Gene3D" id="1.10.101.10">
    <property type="entry name" value="PGBD-like superfamily/PGBD"/>
    <property type="match status" value="1"/>
</dbReference>
<name>F6D5P7_METPW</name>
<dbReference type="EMBL" id="CP002772">
    <property type="protein sequence ID" value="AEG18229.1"/>
    <property type="molecule type" value="Genomic_DNA"/>
</dbReference>
<dbReference type="InterPro" id="IPR002477">
    <property type="entry name" value="Peptidoglycan-bd-like"/>
</dbReference>
<dbReference type="HOGENOM" id="CLU_1187797_0_0_2"/>
<organism evidence="3 4">
    <name type="scientific">Methanobacterium paludis (strain DSM 25820 / JCM 18151 / SWAN1)</name>
    <dbReference type="NCBI Taxonomy" id="868131"/>
    <lineage>
        <taxon>Archaea</taxon>
        <taxon>Methanobacteriati</taxon>
        <taxon>Methanobacteriota</taxon>
        <taxon>Methanomada group</taxon>
        <taxon>Methanobacteria</taxon>
        <taxon>Methanobacteriales</taxon>
        <taxon>Methanobacteriaceae</taxon>
        <taxon>Methanobacterium</taxon>
    </lineage>
</organism>
<gene>
    <name evidence="3" type="ordered locus">MSWAN_1212</name>
</gene>
<sequence>MFGRGGGTINRKITYTTALVLCVLFSALPFAGAADTQNIQNNNVNTCLNQSNVGTNAVTDNGLKIGATGNQVIELQKWLKNQGYYTGAIDGSFGQYTQQAVKLFQTDANITIDGWVSTQTENAMKTLTGTNPITNNNNTKTTTKSAANQTTTTTAKATTTTKNTTATVSTSANTKTTASTITAAKAKVTSTTSKQTISGWFEPTGAFDSGYAYKWYYVTWLNYDPSSGQWGVLEYNPKGADGGELTSSVTGVDYDGVSGYEKEYSPRWQLTKA</sequence>
<dbReference type="OrthoDB" id="71074at2157"/>
<keyword evidence="4" id="KW-1185">Reference proteome</keyword>
<reference evidence="3 4" key="1">
    <citation type="journal article" date="2014" name="Int. J. Syst. Evol. Microbiol.">
        <title>Methanobacterium paludis sp. nov. and a novel strain of Methanobacterium lacus isolated from northern peatlands.</title>
        <authorList>
            <person name="Cadillo-Quiroz H."/>
            <person name="Brauer S.L."/>
            <person name="Goodson N."/>
            <person name="Yavitt J.B."/>
            <person name="Zinder S.H."/>
        </authorList>
    </citation>
    <scope>NUCLEOTIDE SEQUENCE [LARGE SCALE GENOMIC DNA]</scope>
    <source>
        <strain evidence="4">DSM 25820 / JCM 18151 / SWAN1</strain>
    </source>
</reference>
<dbReference type="Pfam" id="PF01471">
    <property type="entry name" value="PG_binding_1"/>
    <property type="match status" value="1"/>
</dbReference>
<evidence type="ECO:0000256" key="1">
    <source>
        <dbReference type="SAM" id="MobiDB-lite"/>
    </source>
</evidence>
<feature type="domain" description="Peptidoglycan binding-like" evidence="2">
    <location>
        <begin position="68"/>
        <end position="124"/>
    </location>
</feature>
<dbReference type="KEGG" id="mew:MSWAN_1212"/>
<feature type="region of interest" description="Disordered" evidence="1">
    <location>
        <begin position="127"/>
        <end position="172"/>
    </location>
</feature>
<evidence type="ECO:0000313" key="4">
    <source>
        <dbReference type="Proteomes" id="UP000009231"/>
    </source>
</evidence>